<keyword evidence="9" id="KW-0645">Protease</keyword>
<evidence type="ECO:0000256" key="4">
    <source>
        <dbReference type="ARBA" id="ARBA00022519"/>
    </source>
</evidence>
<dbReference type="Pfam" id="PF06750">
    <property type="entry name" value="A24_N_bact"/>
    <property type="match status" value="1"/>
</dbReference>
<dbReference type="GO" id="GO:0008168">
    <property type="term" value="F:methyltransferase activity"/>
    <property type="evidence" value="ECO:0007669"/>
    <property type="project" value="UniProtKB-KW"/>
</dbReference>
<dbReference type="EC" id="3.4.23.43" evidence="9"/>
<sequence>MDPTNPYDLTPVLIPILGVLGLVVGSFLNVVAWRVPRGESVVSPPSACPSCGHHIRSWDNIPVVSWLVLRGRCRDCGAAISPRYLVVELVTGLAFATVTFWVGASWALPALLVLAALTVVLTVIDLDVHRLPDAIVLPSIPVTFALLALASWNPGGEADWGALLRALVGAAALGLFYTVLVVVSAIVYAGGGMGWGDAKLAVVLGAYLAWVGWGALVVGAFGAFVVGGVFSVVLMAVGRAGRRSQIPFGPWMLAGAWIGLVVGERLWAAYTGTF</sequence>
<evidence type="ECO:0000256" key="5">
    <source>
        <dbReference type="ARBA" id="ARBA00022692"/>
    </source>
</evidence>
<comment type="subcellular location">
    <subcellularLocation>
        <location evidence="1">Cell inner membrane</location>
        <topology evidence="1">Multi-pass membrane protein</topology>
    </subcellularLocation>
    <subcellularLocation>
        <location evidence="9">Cell membrane</location>
        <topology evidence="9">Multi-pass membrane protein</topology>
    </subcellularLocation>
</comment>
<dbReference type="Gene3D" id="1.20.120.1220">
    <property type="match status" value="1"/>
</dbReference>
<dbReference type="GO" id="GO:0005886">
    <property type="term" value="C:plasma membrane"/>
    <property type="evidence" value="ECO:0007669"/>
    <property type="project" value="UniProtKB-SubCell"/>
</dbReference>
<dbReference type="AlphaFoldDB" id="A0A401V3E9"/>
<feature type="transmembrane region" description="Helical" evidence="10">
    <location>
        <begin position="93"/>
        <end position="123"/>
    </location>
</feature>
<feature type="domain" description="Prepilin type IV endopeptidase peptidase" evidence="11">
    <location>
        <begin position="112"/>
        <end position="231"/>
    </location>
</feature>
<dbReference type="EC" id="2.1.1.-" evidence="9"/>
<keyword evidence="3" id="KW-1003">Cell membrane</keyword>
<dbReference type="Pfam" id="PF01478">
    <property type="entry name" value="Peptidase_A24"/>
    <property type="match status" value="1"/>
</dbReference>
<keyword evidence="9" id="KW-0808">Transferase</keyword>
<evidence type="ECO:0000256" key="2">
    <source>
        <dbReference type="ARBA" id="ARBA00005801"/>
    </source>
</evidence>
<dbReference type="Proteomes" id="UP000288246">
    <property type="component" value="Unassembled WGS sequence"/>
</dbReference>
<feature type="transmembrane region" description="Helical" evidence="10">
    <location>
        <begin position="248"/>
        <end position="268"/>
    </location>
</feature>
<dbReference type="PANTHER" id="PTHR30487">
    <property type="entry name" value="TYPE 4 PREPILIN-LIKE PROTEINS LEADER PEPTIDE-PROCESSING ENZYME"/>
    <property type="match status" value="1"/>
</dbReference>
<dbReference type="PRINTS" id="PR00864">
    <property type="entry name" value="PREPILNPTASE"/>
</dbReference>
<feature type="transmembrane region" description="Helical" evidence="10">
    <location>
        <begin position="210"/>
        <end position="236"/>
    </location>
</feature>
<dbReference type="InterPro" id="IPR050882">
    <property type="entry name" value="Prepilin_peptidase/N-MTase"/>
</dbReference>
<evidence type="ECO:0000256" key="10">
    <source>
        <dbReference type="SAM" id="Phobius"/>
    </source>
</evidence>
<evidence type="ECO:0000259" key="12">
    <source>
        <dbReference type="Pfam" id="PF06750"/>
    </source>
</evidence>
<keyword evidence="5 9" id="KW-0812">Transmembrane</keyword>
<keyword evidence="7 10" id="KW-0472">Membrane</keyword>
<gene>
    <name evidence="13" type="primary">pilD</name>
    <name evidence="13" type="ORF">CTKZ_30000</name>
</gene>
<proteinExistence type="inferred from homology"/>
<dbReference type="GO" id="GO:0006465">
    <property type="term" value="P:signal peptide processing"/>
    <property type="evidence" value="ECO:0007669"/>
    <property type="project" value="TreeGrafter"/>
</dbReference>
<evidence type="ECO:0000256" key="7">
    <source>
        <dbReference type="ARBA" id="ARBA00023136"/>
    </source>
</evidence>
<protein>
    <recommendedName>
        <fullName evidence="9">Prepilin leader peptidase/N-methyltransferase</fullName>
        <ecNumber evidence="9">2.1.1.-</ecNumber>
        <ecNumber evidence="9">3.4.23.43</ecNumber>
    </recommendedName>
</protein>
<keyword evidence="6 10" id="KW-1133">Transmembrane helix</keyword>
<evidence type="ECO:0000256" key="3">
    <source>
        <dbReference type="ARBA" id="ARBA00022475"/>
    </source>
</evidence>
<dbReference type="GO" id="GO:0032259">
    <property type="term" value="P:methylation"/>
    <property type="evidence" value="ECO:0007669"/>
    <property type="project" value="UniProtKB-KW"/>
</dbReference>
<comment type="catalytic activity">
    <reaction evidence="9">
        <text>Typically cleaves a -Gly-|-Phe- bond to release an N-terminal, basic peptide of 5-8 residues from type IV prepilin, and then N-methylates the new N-terminal amino group, the methyl donor being S-adenosyl-L-methionine.</text>
        <dbReference type="EC" id="3.4.23.43"/>
    </reaction>
</comment>
<evidence type="ECO:0000256" key="1">
    <source>
        <dbReference type="ARBA" id="ARBA00004429"/>
    </source>
</evidence>
<keyword evidence="14" id="KW-1185">Reference proteome</keyword>
<dbReference type="InterPro" id="IPR010627">
    <property type="entry name" value="Prepilin_pept_A24_N"/>
</dbReference>
<organism evidence="13 14">
    <name type="scientific">Cellulomonas algicola</name>
    <dbReference type="NCBI Taxonomy" id="2071633"/>
    <lineage>
        <taxon>Bacteria</taxon>
        <taxon>Bacillati</taxon>
        <taxon>Actinomycetota</taxon>
        <taxon>Actinomycetes</taxon>
        <taxon>Micrococcales</taxon>
        <taxon>Cellulomonadaceae</taxon>
        <taxon>Cellulomonas</taxon>
    </lineage>
</organism>
<evidence type="ECO:0000313" key="14">
    <source>
        <dbReference type="Proteomes" id="UP000288246"/>
    </source>
</evidence>
<dbReference type="PANTHER" id="PTHR30487:SF0">
    <property type="entry name" value="PREPILIN LEADER PEPTIDASE_N-METHYLTRANSFERASE-RELATED"/>
    <property type="match status" value="1"/>
</dbReference>
<evidence type="ECO:0000256" key="6">
    <source>
        <dbReference type="ARBA" id="ARBA00022989"/>
    </source>
</evidence>
<comment type="function">
    <text evidence="9">Plays an essential role in type IV pili and type II pseudopili formation by proteolytically removing the leader sequence from substrate proteins and subsequently monomethylating the alpha-amino group of the newly exposed N-terminal phenylalanine.</text>
</comment>
<keyword evidence="9" id="KW-0511">Multifunctional enzyme</keyword>
<reference evidence="13 14" key="1">
    <citation type="submission" date="2018-11" db="EMBL/GenBank/DDBJ databases">
        <title>Draft genome sequence of Cellulomonas takizawaensis strain TKZ-21.</title>
        <authorList>
            <person name="Yamamura H."/>
            <person name="Hayashi T."/>
            <person name="Hamada M."/>
            <person name="Serisawa Y."/>
            <person name="Matsuyama K."/>
            <person name="Nakagawa Y."/>
            <person name="Otoguro M."/>
            <person name="Yanagida F."/>
            <person name="Hayakawa M."/>
        </authorList>
    </citation>
    <scope>NUCLEOTIDE SEQUENCE [LARGE SCALE GENOMIC DNA]</scope>
    <source>
        <strain evidence="13 14">TKZ-21</strain>
    </source>
</reference>
<feature type="transmembrane region" description="Helical" evidence="10">
    <location>
        <begin position="135"/>
        <end position="152"/>
    </location>
</feature>
<dbReference type="InterPro" id="IPR014032">
    <property type="entry name" value="Peptidase_A24A_bac"/>
</dbReference>
<name>A0A401V3E9_9CELL</name>
<dbReference type="OrthoDB" id="2087435at2"/>
<feature type="transmembrane region" description="Helical" evidence="10">
    <location>
        <begin position="12"/>
        <end position="33"/>
    </location>
</feature>
<comment type="caution">
    <text evidence="13">The sequence shown here is derived from an EMBL/GenBank/DDBJ whole genome shotgun (WGS) entry which is preliminary data.</text>
</comment>
<evidence type="ECO:0000259" key="11">
    <source>
        <dbReference type="Pfam" id="PF01478"/>
    </source>
</evidence>
<evidence type="ECO:0000256" key="8">
    <source>
        <dbReference type="RuleBase" id="RU003793"/>
    </source>
</evidence>
<evidence type="ECO:0000256" key="9">
    <source>
        <dbReference type="RuleBase" id="RU003794"/>
    </source>
</evidence>
<comment type="similarity">
    <text evidence="2 8">Belongs to the peptidase A24 family.</text>
</comment>
<evidence type="ECO:0000313" key="13">
    <source>
        <dbReference type="EMBL" id="GCD21438.1"/>
    </source>
</evidence>
<dbReference type="GO" id="GO:0004190">
    <property type="term" value="F:aspartic-type endopeptidase activity"/>
    <property type="evidence" value="ECO:0007669"/>
    <property type="project" value="UniProtKB-EC"/>
</dbReference>
<dbReference type="RefSeq" id="WP_124343961.1">
    <property type="nucleotide sequence ID" value="NZ_BHYL01000283.1"/>
</dbReference>
<feature type="transmembrane region" description="Helical" evidence="10">
    <location>
        <begin position="164"/>
        <end position="190"/>
    </location>
</feature>
<keyword evidence="9" id="KW-0378">Hydrolase</keyword>
<dbReference type="EMBL" id="BHYL01000283">
    <property type="protein sequence ID" value="GCD21438.1"/>
    <property type="molecule type" value="Genomic_DNA"/>
</dbReference>
<keyword evidence="9" id="KW-0489">Methyltransferase</keyword>
<dbReference type="InterPro" id="IPR000045">
    <property type="entry name" value="Prepilin_IV_endopep_pep"/>
</dbReference>
<feature type="domain" description="Prepilin peptidase A24 N-terminal" evidence="12">
    <location>
        <begin position="19"/>
        <end position="99"/>
    </location>
</feature>
<accession>A0A401V3E9</accession>
<keyword evidence="4" id="KW-0997">Cell inner membrane</keyword>